<protein>
    <recommendedName>
        <fullName evidence="3">Aldehyde dehydrogenase</fullName>
    </recommendedName>
</protein>
<dbReference type="AlphaFoldDB" id="A0A0L0T152"/>
<evidence type="ECO:0000256" key="3">
    <source>
        <dbReference type="PIRNR" id="PIRNR036492"/>
    </source>
</evidence>
<organism evidence="8 9">
    <name type="scientific">Allomyces macrogynus (strain ATCC 38327)</name>
    <name type="common">Allomyces javanicus var. macrogynus</name>
    <dbReference type="NCBI Taxonomy" id="578462"/>
    <lineage>
        <taxon>Eukaryota</taxon>
        <taxon>Fungi</taxon>
        <taxon>Fungi incertae sedis</taxon>
        <taxon>Blastocladiomycota</taxon>
        <taxon>Blastocladiomycetes</taxon>
        <taxon>Blastocladiales</taxon>
        <taxon>Blastocladiaceae</taxon>
        <taxon>Allomyces</taxon>
    </lineage>
</organism>
<evidence type="ECO:0000256" key="6">
    <source>
        <dbReference type="RuleBase" id="RU003345"/>
    </source>
</evidence>
<dbReference type="InterPro" id="IPR016163">
    <property type="entry name" value="Ald_DH_C"/>
</dbReference>
<keyword evidence="2 3" id="KW-0560">Oxidoreductase</keyword>
<keyword evidence="9" id="KW-1185">Reference proteome</keyword>
<dbReference type="SUPFAM" id="SSF53720">
    <property type="entry name" value="ALDH-like"/>
    <property type="match status" value="1"/>
</dbReference>
<reference evidence="8 9" key="1">
    <citation type="submission" date="2009-11" db="EMBL/GenBank/DDBJ databases">
        <title>Annotation of Allomyces macrogynus ATCC 38327.</title>
        <authorList>
            <consortium name="The Broad Institute Genome Sequencing Platform"/>
            <person name="Russ C."/>
            <person name="Cuomo C."/>
            <person name="Burger G."/>
            <person name="Gray M.W."/>
            <person name="Holland P.W.H."/>
            <person name="King N."/>
            <person name="Lang F.B.F."/>
            <person name="Roger A.J."/>
            <person name="Ruiz-Trillo I."/>
            <person name="Young S.K."/>
            <person name="Zeng Q."/>
            <person name="Gargeya S."/>
            <person name="Fitzgerald M."/>
            <person name="Haas B."/>
            <person name="Abouelleil A."/>
            <person name="Alvarado L."/>
            <person name="Arachchi H.M."/>
            <person name="Berlin A."/>
            <person name="Chapman S.B."/>
            <person name="Gearin G."/>
            <person name="Goldberg J."/>
            <person name="Griggs A."/>
            <person name="Gujja S."/>
            <person name="Hansen M."/>
            <person name="Heiman D."/>
            <person name="Howarth C."/>
            <person name="Larimer J."/>
            <person name="Lui A."/>
            <person name="MacDonald P.J.P."/>
            <person name="McCowen C."/>
            <person name="Montmayeur A."/>
            <person name="Murphy C."/>
            <person name="Neiman D."/>
            <person name="Pearson M."/>
            <person name="Priest M."/>
            <person name="Roberts A."/>
            <person name="Saif S."/>
            <person name="Shea T."/>
            <person name="Sisk P."/>
            <person name="Stolte C."/>
            <person name="Sykes S."/>
            <person name="Wortman J."/>
            <person name="Nusbaum C."/>
            <person name="Birren B."/>
        </authorList>
    </citation>
    <scope>NUCLEOTIDE SEQUENCE [LARGE SCALE GENOMIC DNA]</scope>
    <source>
        <strain evidence="8 9">ATCC 38327</strain>
    </source>
</reference>
<evidence type="ECO:0000313" key="8">
    <source>
        <dbReference type="EMBL" id="KNE68461.1"/>
    </source>
</evidence>
<dbReference type="GO" id="GO:0006081">
    <property type="term" value="P:aldehyde metabolic process"/>
    <property type="evidence" value="ECO:0007669"/>
    <property type="project" value="InterPro"/>
</dbReference>
<gene>
    <name evidence="8" type="ORF">AMAG_12639</name>
</gene>
<dbReference type="VEuPathDB" id="FungiDB:AMAG_12639"/>
<evidence type="ECO:0000259" key="7">
    <source>
        <dbReference type="Pfam" id="PF00171"/>
    </source>
</evidence>
<dbReference type="STRING" id="578462.A0A0L0T152"/>
<dbReference type="OrthoDB" id="440325at2759"/>
<dbReference type="PANTHER" id="PTHR43570">
    <property type="entry name" value="ALDEHYDE DEHYDROGENASE"/>
    <property type="match status" value="1"/>
</dbReference>
<dbReference type="InterPro" id="IPR016162">
    <property type="entry name" value="Ald_DH_N"/>
</dbReference>
<proteinExistence type="inferred from homology"/>
<comment type="similarity">
    <text evidence="1 3 6">Belongs to the aldehyde dehydrogenase family.</text>
</comment>
<sequence length="553" mass="59949">MTVTPDSWPAQWPAAQCDVVVDGKPFDARDPALNLPSEMIPTPVDSLPGLVSEVRANWLRTAGASGTGVSDGPGARSLAFRKQQLRQLALLTKDHELRIAGALARDLHKGLHQARITEINILHTEIADALSNLDSWVGDTKVSGLGLQFMSDAAAIRHDPLGVVLVIGAWNYPFLLALAPLVAAIAAGNAAVIKPSEMAPTVAQLLAELIPQYLDPRYYRVVNGAVPETTALLKEQFDHIFYTGNGAVGQIVMTAAAKHLTPVTLELGGKSPTIVHDSVDINETAKLITFGKYLNAGQTCVAPDYVLCPRKLQEPLVAAIQETIAKFYGADPQQSPDYGRIVTDRHFERLSSLLRPFDAPDHDAKIHGHVVIGGLKTADRATRYIPPTVVADVTLDSVLMRDELFGPILPIVPIDDNAPEWARACFSDGARADSTMVQAAAILRTKLRESPLALYVFSRNSSATQWLLDHTRSGGVCVNDVIMHMVPCGLPFGGVGGSGMGAYHGKFGFDRLSHQRAVLARSPRLAFVQQIRYPPWHDRILKIVGWLAFKRVV</sequence>
<dbReference type="Gene3D" id="3.40.309.10">
    <property type="entry name" value="Aldehyde Dehydrogenase, Chain A, domain 2"/>
    <property type="match status" value="1"/>
</dbReference>
<dbReference type="PROSITE" id="PS00687">
    <property type="entry name" value="ALDEHYDE_DEHYDR_GLU"/>
    <property type="match status" value="1"/>
</dbReference>
<dbReference type="InterPro" id="IPR016160">
    <property type="entry name" value="Ald_DH_CS_CYS"/>
</dbReference>
<evidence type="ECO:0000313" key="9">
    <source>
        <dbReference type="Proteomes" id="UP000054350"/>
    </source>
</evidence>
<evidence type="ECO:0000256" key="5">
    <source>
        <dbReference type="PROSITE-ProRule" id="PRU10007"/>
    </source>
</evidence>
<dbReference type="PROSITE" id="PS00070">
    <property type="entry name" value="ALDEHYDE_DEHYDR_CYS"/>
    <property type="match status" value="1"/>
</dbReference>
<feature type="domain" description="Aldehyde dehydrogenase" evidence="7">
    <location>
        <begin position="452"/>
        <end position="517"/>
    </location>
</feature>
<dbReference type="InterPro" id="IPR015590">
    <property type="entry name" value="Aldehyde_DH_dom"/>
</dbReference>
<reference evidence="9" key="2">
    <citation type="submission" date="2009-11" db="EMBL/GenBank/DDBJ databases">
        <title>The Genome Sequence of Allomyces macrogynus strain ATCC 38327.</title>
        <authorList>
            <consortium name="The Broad Institute Genome Sequencing Platform"/>
            <person name="Russ C."/>
            <person name="Cuomo C."/>
            <person name="Shea T."/>
            <person name="Young S.K."/>
            <person name="Zeng Q."/>
            <person name="Koehrsen M."/>
            <person name="Haas B."/>
            <person name="Borodovsky M."/>
            <person name="Guigo R."/>
            <person name="Alvarado L."/>
            <person name="Berlin A."/>
            <person name="Borenstein D."/>
            <person name="Chen Z."/>
            <person name="Engels R."/>
            <person name="Freedman E."/>
            <person name="Gellesch M."/>
            <person name="Goldberg J."/>
            <person name="Griggs A."/>
            <person name="Gujja S."/>
            <person name="Heiman D."/>
            <person name="Hepburn T."/>
            <person name="Howarth C."/>
            <person name="Jen D."/>
            <person name="Larson L."/>
            <person name="Lewis B."/>
            <person name="Mehta T."/>
            <person name="Park D."/>
            <person name="Pearson M."/>
            <person name="Roberts A."/>
            <person name="Saif S."/>
            <person name="Shenoy N."/>
            <person name="Sisk P."/>
            <person name="Stolte C."/>
            <person name="Sykes S."/>
            <person name="Walk T."/>
            <person name="White J."/>
            <person name="Yandava C."/>
            <person name="Burger G."/>
            <person name="Gray M.W."/>
            <person name="Holland P.W.H."/>
            <person name="King N."/>
            <person name="Lang F.B.F."/>
            <person name="Roger A.J."/>
            <person name="Ruiz-Trillo I."/>
            <person name="Lander E."/>
            <person name="Nusbaum C."/>
        </authorList>
    </citation>
    <scope>NUCLEOTIDE SEQUENCE [LARGE SCALE GENOMIC DNA]</scope>
    <source>
        <strain evidence="9">ATCC 38327</strain>
    </source>
</reference>
<dbReference type="PIRSF" id="PIRSF036492">
    <property type="entry name" value="ALDH"/>
    <property type="match status" value="1"/>
</dbReference>
<dbReference type="PANTHER" id="PTHR43570:SF16">
    <property type="entry name" value="ALDEHYDE DEHYDROGENASE TYPE III, ISOFORM Q"/>
    <property type="match status" value="1"/>
</dbReference>
<dbReference type="InterPro" id="IPR029510">
    <property type="entry name" value="Ald_DH_CS_GLU"/>
</dbReference>
<evidence type="ECO:0000256" key="1">
    <source>
        <dbReference type="ARBA" id="ARBA00009986"/>
    </source>
</evidence>
<feature type="active site" evidence="4">
    <location>
        <position position="300"/>
    </location>
</feature>
<dbReference type="GO" id="GO:0004029">
    <property type="term" value="F:aldehyde dehydrogenase (NAD+) activity"/>
    <property type="evidence" value="ECO:0007669"/>
    <property type="project" value="TreeGrafter"/>
</dbReference>
<dbReference type="Proteomes" id="UP000054350">
    <property type="component" value="Unassembled WGS sequence"/>
</dbReference>
<name>A0A0L0T152_ALLM3</name>
<evidence type="ECO:0000256" key="2">
    <source>
        <dbReference type="ARBA" id="ARBA00023002"/>
    </source>
</evidence>
<feature type="active site" evidence="4 5">
    <location>
        <position position="266"/>
    </location>
</feature>
<dbReference type="Gene3D" id="3.40.605.10">
    <property type="entry name" value="Aldehyde Dehydrogenase, Chain A, domain 1"/>
    <property type="match status" value="1"/>
</dbReference>
<dbReference type="OMA" id="PLVAYWF"/>
<dbReference type="FunFam" id="3.40.605.10:FF:000004">
    <property type="entry name" value="Aldehyde dehydrogenase"/>
    <property type="match status" value="1"/>
</dbReference>
<feature type="domain" description="Aldehyde dehydrogenase" evidence="7">
    <location>
        <begin position="77"/>
        <end position="417"/>
    </location>
</feature>
<evidence type="ECO:0000256" key="4">
    <source>
        <dbReference type="PIRSR" id="PIRSR036492-1"/>
    </source>
</evidence>
<dbReference type="eggNOG" id="KOG2456">
    <property type="taxonomic scope" value="Eukaryota"/>
</dbReference>
<dbReference type="GO" id="GO:0005737">
    <property type="term" value="C:cytoplasm"/>
    <property type="evidence" value="ECO:0007669"/>
    <property type="project" value="TreeGrafter"/>
</dbReference>
<dbReference type="EMBL" id="GG745357">
    <property type="protein sequence ID" value="KNE68461.1"/>
    <property type="molecule type" value="Genomic_DNA"/>
</dbReference>
<accession>A0A0L0T152</accession>
<dbReference type="Pfam" id="PF00171">
    <property type="entry name" value="Aldedh"/>
    <property type="match status" value="2"/>
</dbReference>
<dbReference type="InterPro" id="IPR016161">
    <property type="entry name" value="Ald_DH/histidinol_DH"/>
</dbReference>
<dbReference type="InterPro" id="IPR012394">
    <property type="entry name" value="Aldehyde_DH_NAD(P)"/>
</dbReference>